<dbReference type="GO" id="GO:0006508">
    <property type="term" value="P:proteolysis"/>
    <property type="evidence" value="ECO:0007669"/>
    <property type="project" value="UniProtKB-KW"/>
</dbReference>
<evidence type="ECO:0000313" key="15">
    <source>
        <dbReference type="EMBL" id="SIS56641.1"/>
    </source>
</evidence>
<organism evidence="15 16">
    <name type="scientific">Insolitispirillum peregrinum</name>
    <dbReference type="NCBI Taxonomy" id="80876"/>
    <lineage>
        <taxon>Bacteria</taxon>
        <taxon>Pseudomonadati</taxon>
        <taxon>Pseudomonadota</taxon>
        <taxon>Alphaproteobacteria</taxon>
        <taxon>Rhodospirillales</taxon>
        <taxon>Novispirillaceae</taxon>
        <taxon>Insolitispirillum</taxon>
    </lineage>
</organism>
<dbReference type="Gene3D" id="3.40.50.1820">
    <property type="entry name" value="alpha/beta hydrolase"/>
    <property type="match status" value="1"/>
</dbReference>
<dbReference type="AlphaFoldDB" id="A0A1N7K524"/>
<evidence type="ECO:0000313" key="16">
    <source>
        <dbReference type="Proteomes" id="UP000185678"/>
    </source>
</evidence>
<evidence type="ECO:0000256" key="1">
    <source>
        <dbReference type="ARBA" id="ARBA00001585"/>
    </source>
</evidence>
<keyword evidence="6 11" id="KW-0031">Aminopeptidase</keyword>
<reference evidence="15 16" key="1">
    <citation type="submission" date="2017-01" db="EMBL/GenBank/DDBJ databases">
        <authorList>
            <person name="Mah S.A."/>
            <person name="Swanson W.J."/>
            <person name="Moy G.W."/>
            <person name="Vacquier V.D."/>
        </authorList>
    </citation>
    <scope>NUCLEOTIDE SEQUENCE [LARGE SCALE GENOMIC DNA]</scope>
    <source>
        <strain evidence="15 16">DSM 11589</strain>
    </source>
</reference>
<accession>A0A1N7K524</accession>
<dbReference type="EC" id="3.4.11.5" evidence="4 11"/>
<dbReference type="GO" id="GO:0004177">
    <property type="term" value="F:aminopeptidase activity"/>
    <property type="evidence" value="ECO:0007669"/>
    <property type="project" value="UniProtKB-UniRule"/>
</dbReference>
<evidence type="ECO:0000256" key="6">
    <source>
        <dbReference type="ARBA" id="ARBA00022438"/>
    </source>
</evidence>
<evidence type="ECO:0000256" key="8">
    <source>
        <dbReference type="ARBA" id="ARBA00022670"/>
    </source>
</evidence>
<keyword evidence="9 11" id="KW-0378">Hydrolase</keyword>
<dbReference type="InterPro" id="IPR029058">
    <property type="entry name" value="AB_hydrolase_fold"/>
</dbReference>
<keyword evidence="8 11" id="KW-0645">Protease</keyword>
<dbReference type="SUPFAM" id="SSF53474">
    <property type="entry name" value="alpha/beta-Hydrolases"/>
    <property type="match status" value="1"/>
</dbReference>
<keyword evidence="7 11" id="KW-0963">Cytoplasm</keyword>
<dbReference type="Proteomes" id="UP000185678">
    <property type="component" value="Unassembled WGS sequence"/>
</dbReference>
<evidence type="ECO:0000256" key="9">
    <source>
        <dbReference type="ARBA" id="ARBA00022801"/>
    </source>
</evidence>
<dbReference type="PANTHER" id="PTHR43722:SF1">
    <property type="entry name" value="PROLINE IMINOPEPTIDASE"/>
    <property type="match status" value="1"/>
</dbReference>
<evidence type="ECO:0000256" key="13">
    <source>
        <dbReference type="RuleBase" id="RU003421"/>
    </source>
</evidence>
<dbReference type="PRINTS" id="PR00793">
    <property type="entry name" value="PROAMNOPTASE"/>
</dbReference>
<evidence type="ECO:0000256" key="4">
    <source>
        <dbReference type="ARBA" id="ARBA00012568"/>
    </source>
</evidence>
<feature type="active site" description="Nucleophile" evidence="12">
    <location>
        <position position="127"/>
    </location>
</feature>
<name>A0A1N7K524_9PROT</name>
<dbReference type="Pfam" id="PF00561">
    <property type="entry name" value="Abhydrolase_1"/>
    <property type="match status" value="1"/>
</dbReference>
<sequence length="345" mass="37370">MSDAPSGGSPASAAMFLTETGYPDSPTLASGLLDVGDGHHLYWEVAGNPSGIPVVFLHGGPGAGFSTVHRRFFDPARYRIILFDQRGSGRSRPYASIAHNTTAHLVADLEILRCHLGVDHWLLFGGSWGSTLALAYGQAHPERVLGFVLRGVFLCQQHEIDWFLTGMGKFHPESYQQFLAALPPVERGDLLTAYYHRLSHQDPRIHGPAAYAWASHEDACARLHSQPHAGPPPAAFDGQRGPLPFLAIARLEAHYMVHRGFMAEGALLAGLGRINHLPCIILQGRHDLVCPPETAWAVHQGWPGSTLTIIPDAGHSALEPGIRRGLLHATATMAERIQPGHGMTP</sequence>
<evidence type="ECO:0000256" key="11">
    <source>
        <dbReference type="PIRNR" id="PIRNR006431"/>
    </source>
</evidence>
<comment type="catalytic activity">
    <reaction evidence="1 11 13">
        <text>Release of N-terminal proline from a peptide.</text>
        <dbReference type="EC" id="3.4.11.5"/>
    </reaction>
</comment>
<dbReference type="PRINTS" id="PR00111">
    <property type="entry name" value="ABHYDROLASE"/>
</dbReference>
<feature type="domain" description="AB hydrolase-1" evidence="14">
    <location>
        <begin position="53"/>
        <end position="319"/>
    </location>
</feature>
<feature type="active site" description="Proton donor" evidence="12">
    <location>
        <position position="315"/>
    </location>
</feature>
<dbReference type="InterPro" id="IPR000073">
    <property type="entry name" value="AB_hydrolase_1"/>
</dbReference>
<comment type="subcellular location">
    <subcellularLocation>
        <location evidence="2 11">Cytoplasm</location>
    </subcellularLocation>
</comment>
<dbReference type="PANTHER" id="PTHR43722">
    <property type="entry name" value="PROLINE IMINOPEPTIDASE"/>
    <property type="match status" value="1"/>
</dbReference>
<protein>
    <recommendedName>
        <fullName evidence="5 11">Proline iminopeptidase</fullName>
        <shortName evidence="11">PIP</shortName>
        <ecNumber evidence="4 11">3.4.11.5</ecNumber>
    </recommendedName>
    <alternativeName>
        <fullName evidence="10 11">Prolyl aminopeptidase</fullName>
    </alternativeName>
</protein>
<feature type="active site" evidence="12">
    <location>
        <position position="287"/>
    </location>
</feature>
<dbReference type="RefSeq" id="WP_245821312.1">
    <property type="nucleotide sequence ID" value="NZ_FTOA01000002.1"/>
</dbReference>
<gene>
    <name evidence="15" type="ORF">SAMN05421779_102606</name>
</gene>
<dbReference type="GO" id="GO:0005737">
    <property type="term" value="C:cytoplasm"/>
    <property type="evidence" value="ECO:0007669"/>
    <property type="project" value="UniProtKB-SubCell"/>
</dbReference>
<dbReference type="InterPro" id="IPR002410">
    <property type="entry name" value="Peptidase_S33"/>
</dbReference>
<evidence type="ECO:0000256" key="3">
    <source>
        <dbReference type="ARBA" id="ARBA00010088"/>
    </source>
</evidence>
<proteinExistence type="inferred from homology"/>
<evidence type="ECO:0000256" key="7">
    <source>
        <dbReference type="ARBA" id="ARBA00022490"/>
    </source>
</evidence>
<keyword evidence="16" id="KW-1185">Reference proteome</keyword>
<comment type="similarity">
    <text evidence="3 11 13">Belongs to the peptidase S33 family.</text>
</comment>
<evidence type="ECO:0000256" key="2">
    <source>
        <dbReference type="ARBA" id="ARBA00004496"/>
    </source>
</evidence>
<dbReference type="EMBL" id="FTOA01000002">
    <property type="protein sequence ID" value="SIS56641.1"/>
    <property type="molecule type" value="Genomic_DNA"/>
</dbReference>
<dbReference type="STRING" id="80876.SAMN05421779_102606"/>
<evidence type="ECO:0000259" key="14">
    <source>
        <dbReference type="Pfam" id="PF00561"/>
    </source>
</evidence>
<dbReference type="NCBIfam" id="TIGR01249">
    <property type="entry name" value="pro_imino_pep_1"/>
    <property type="match status" value="1"/>
</dbReference>
<evidence type="ECO:0000256" key="10">
    <source>
        <dbReference type="ARBA" id="ARBA00029605"/>
    </source>
</evidence>
<evidence type="ECO:0000256" key="5">
    <source>
        <dbReference type="ARBA" id="ARBA00021843"/>
    </source>
</evidence>
<evidence type="ECO:0000256" key="12">
    <source>
        <dbReference type="PIRSR" id="PIRSR006431-1"/>
    </source>
</evidence>
<dbReference type="PIRSF" id="PIRSF006431">
    <property type="entry name" value="Pept_S33"/>
    <property type="match status" value="1"/>
</dbReference>
<dbReference type="InterPro" id="IPR005944">
    <property type="entry name" value="Pro_iminopeptidase"/>
</dbReference>